<proteinExistence type="predicted"/>
<dbReference type="EMBL" id="JACHET010000001">
    <property type="protein sequence ID" value="MBB6184650.1"/>
    <property type="molecule type" value="Genomic_DNA"/>
</dbReference>
<gene>
    <name evidence="3" type="ORF">HNQ86_001995</name>
</gene>
<comment type="caution">
    <text evidence="3">The sequence shown here is derived from an EMBL/GenBank/DDBJ whole genome shotgun (WGS) entry which is preliminary data.</text>
</comment>
<evidence type="ECO:0000313" key="3">
    <source>
        <dbReference type="EMBL" id="MBB6184650.1"/>
    </source>
</evidence>
<feature type="domain" description="Fibronectin type-III" evidence="2">
    <location>
        <begin position="1016"/>
        <end position="1103"/>
    </location>
</feature>
<dbReference type="PANTHER" id="PTHR32305">
    <property type="match status" value="1"/>
</dbReference>
<accession>A0A841KI53</accession>
<dbReference type="RefSeq" id="WP_161782309.1">
    <property type="nucleotide sequence ID" value="NZ_JACHET010000001.1"/>
</dbReference>
<feature type="domain" description="Fibronectin type-III" evidence="2">
    <location>
        <begin position="748"/>
        <end position="837"/>
    </location>
</feature>
<dbReference type="Pfam" id="PF05593">
    <property type="entry name" value="RHS_repeat"/>
    <property type="match status" value="1"/>
</dbReference>
<dbReference type="OrthoDB" id="6904246at2"/>
<dbReference type="CDD" id="cd00063">
    <property type="entry name" value="FN3"/>
    <property type="match status" value="1"/>
</dbReference>
<dbReference type="InterPro" id="IPR056823">
    <property type="entry name" value="TEN-like_YD-shell"/>
</dbReference>
<feature type="domain" description="Fibronectin type-III" evidence="2">
    <location>
        <begin position="838"/>
        <end position="925"/>
    </location>
</feature>
<dbReference type="InterPro" id="IPR013783">
    <property type="entry name" value="Ig-like_fold"/>
</dbReference>
<name>A0A841KI53_9GAMM</name>
<dbReference type="AlphaFoldDB" id="A0A841KI53"/>
<keyword evidence="1" id="KW-0677">Repeat</keyword>
<evidence type="ECO:0000259" key="2">
    <source>
        <dbReference type="PROSITE" id="PS50853"/>
    </source>
</evidence>
<feature type="domain" description="Fibronectin type-III" evidence="2">
    <location>
        <begin position="927"/>
        <end position="1014"/>
    </location>
</feature>
<dbReference type="InterPro" id="IPR003961">
    <property type="entry name" value="FN3_dom"/>
</dbReference>
<dbReference type="SMART" id="SM00060">
    <property type="entry name" value="FN3"/>
    <property type="match status" value="5"/>
</dbReference>
<dbReference type="InterPro" id="IPR031325">
    <property type="entry name" value="RHS_repeat"/>
</dbReference>
<dbReference type="Gene3D" id="2.180.10.10">
    <property type="entry name" value="RHS repeat-associated core"/>
    <property type="match status" value="2"/>
</dbReference>
<dbReference type="SUPFAM" id="SSF49265">
    <property type="entry name" value="Fibronectin type III"/>
    <property type="match status" value="3"/>
</dbReference>
<reference evidence="3 4" key="1">
    <citation type="submission" date="2020-08" db="EMBL/GenBank/DDBJ databases">
        <title>Genomic Encyclopedia of Type Strains, Phase IV (KMG-IV): sequencing the most valuable type-strain genomes for metagenomic binning, comparative biology and taxonomic classification.</title>
        <authorList>
            <person name="Goeker M."/>
        </authorList>
    </citation>
    <scope>NUCLEOTIDE SEQUENCE [LARGE SCALE GENOMIC DNA]</scope>
    <source>
        <strain evidence="3 4">DSM 107085</strain>
    </source>
</reference>
<sequence length="1186" mass="126680">MHAQTYSRTKTIDYEDNLSSWVLGQTKRVTLNGIEVSRVDYDASTALPIAKYQYGELKESYTYSADGTLASAVDGLGHVTYYKNYEHGVATRIEFPPTQDQPSGTVVNAEVSVLGDVTSVTDAAGNKTCYSYDALGRINLIKYPSKTTAGVCGGSWNDTSITFSPDAPAGYGLPAGMWRQRIVTGDEVSESIFDGLWRPVIKQTYDSNNKAASISQRVIRYDNLGRVAFSSYPQRSLDSTVTDTWADTTKVPDALGTHSEYDALGRTTSVTQDSEQGVLVKTTTKYLPGFQTQITDPNQNVTTVSYMTYGEPSTDWPVAINAPENVLQTIVRNIYGNPVSITQSGGGSSVTKYWFYDDYQRLCRLLEPESGSTVTDYDAADNIVWSASGQNITGTGCGRDQVDSSSKITRSYDALNRLMAVSYPDATNAQAYTYDARSNVATETNGLTMWSYVHDSRNNLKSEVLSEDGYVWPFEYKYDDNGNVESTTYPDGKVINFNPDPLGRPTQAGSYATDANYLADGSLNSFIYQGGIAYLADQNERDLVKNISYGAASGAVIYSQEFSYDANGNITKATDLSDTQGRRDKNMTYDGLNRLKDASAPNLWGDESYAYDALNNISTMTNNGVGEIYNYDSSNRLISVATGGSALHNFVYDDRGNMIQKDGTSLVFDLADRLKQITGVANYDYDASGRRVKKINNNGDITYYGYSSAGKLMWQYVPTTTTTGTGSDYVYLRDKLIAKLDHDVSRTVPEPVASVSVPSASAGSISVQWPTSTYAMSYSVDQQLDGGTWTAVYSGEALSTVKSESAGGSYVFRVAACNPVGCSNYITSAASTVSPQAAPSLAVPGGTNTSGSYTVSWGSAAGATTYILDEQVSGGSWSQIYSGAGSSTAIAGKVNGTYGYRVQAYNSGGYGPWSGTVNQVVLHPPAAPASISVPSTSSGALTVSWSSSSTATSYTLQHQKNGGAWSTIFSGSATSKAISETSTGSYNYRAQACNAAGCSAYKTSGAVTVTIPPSSAPSLSVPSGTNGSGSYSVGWTSVSGATSYTLQEQVNGGSWSTVYSGASTNKSTSGKANGTYSYRVRASNVGGNGPWSSTKTVRVVHAPPQPTSVNIVQTTSGSTYNFLGVWASVSGATYYEVYSTQTYGIIYSGANTSTVVESEPYGYKNYSQKVRACNAGGCSAWVNFPY</sequence>
<protein>
    <recommendedName>
        <fullName evidence="2">Fibronectin type-III domain-containing protein</fullName>
    </recommendedName>
</protein>
<dbReference type="PROSITE" id="PS50853">
    <property type="entry name" value="FN3"/>
    <property type="match status" value="4"/>
</dbReference>
<dbReference type="NCBIfam" id="TIGR01643">
    <property type="entry name" value="YD_repeat_2x"/>
    <property type="match status" value="1"/>
</dbReference>
<evidence type="ECO:0000313" key="4">
    <source>
        <dbReference type="Proteomes" id="UP000560000"/>
    </source>
</evidence>
<dbReference type="InterPro" id="IPR006530">
    <property type="entry name" value="YD"/>
</dbReference>
<dbReference type="Pfam" id="PF25023">
    <property type="entry name" value="TEN_YD-shell"/>
    <property type="match status" value="1"/>
</dbReference>
<dbReference type="Proteomes" id="UP000560000">
    <property type="component" value="Unassembled WGS sequence"/>
</dbReference>
<dbReference type="PANTHER" id="PTHR32305:SF15">
    <property type="entry name" value="PROTEIN RHSA-RELATED"/>
    <property type="match status" value="1"/>
</dbReference>
<evidence type="ECO:0000256" key="1">
    <source>
        <dbReference type="ARBA" id="ARBA00022737"/>
    </source>
</evidence>
<dbReference type="InterPro" id="IPR036116">
    <property type="entry name" value="FN3_sf"/>
</dbReference>
<dbReference type="Gene3D" id="2.60.40.10">
    <property type="entry name" value="Immunoglobulins"/>
    <property type="match status" value="3"/>
</dbReference>
<dbReference type="InterPro" id="IPR050708">
    <property type="entry name" value="T6SS_VgrG/RHS"/>
</dbReference>
<organism evidence="3 4">
    <name type="scientific">Oleiagrimonas soli</name>
    <dbReference type="NCBI Taxonomy" id="1543381"/>
    <lineage>
        <taxon>Bacteria</taxon>
        <taxon>Pseudomonadati</taxon>
        <taxon>Pseudomonadota</taxon>
        <taxon>Gammaproteobacteria</taxon>
        <taxon>Lysobacterales</taxon>
        <taxon>Rhodanobacteraceae</taxon>
        <taxon>Oleiagrimonas</taxon>
    </lineage>
</organism>